<evidence type="ECO:0000313" key="1">
    <source>
        <dbReference type="EMBL" id="MDQ0200588.1"/>
    </source>
</evidence>
<organism evidence="1 2">
    <name type="scientific">Neobacillus ginsengisoli</name>
    <dbReference type="NCBI Taxonomy" id="904295"/>
    <lineage>
        <taxon>Bacteria</taxon>
        <taxon>Bacillati</taxon>
        <taxon>Bacillota</taxon>
        <taxon>Bacilli</taxon>
        <taxon>Bacillales</taxon>
        <taxon>Bacillaceae</taxon>
        <taxon>Neobacillus</taxon>
    </lineage>
</organism>
<evidence type="ECO:0000313" key="2">
    <source>
        <dbReference type="Proteomes" id="UP001224122"/>
    </source>
</evidence>
<gene>
    <name evidence="1" type="ORF">J2S10_003777</name>
</gene>
<protein>
    <submittedName>
        <fullName evidence="1">Uncharacterized protein</fullName>
    </submittedName>
</protein>
<keyword evidence="2" id="KW-1185">Reference proteome</keyword>
<dbReference type="Proteomes" id="UP001224122">
    <property type="component" value="Unassembled WGS sequence"/>
</dbReference>
<dbReference type="EMBL" id="JAUSTW010000006">
    <property type="protein sequence ID" value="MDQ0200588.1"/>
    <property type="molecule type" value="Genomic_DNA"/>
</dbReference>
<proteinExistence type="predicted"/>
<reference evidence="1 2" key="1">
    <citation type="submission" date="2023-07" db="EMBL/GenBank/DDBJ databases">
        <title>Genomic Encyclopedia of Type Strains, Phase IV (KMG-IV): sequencing the most valuable type-strain genomes for metagenomic binning, comparative biology and taxonomic classification.</title>
        <authorList>
            <person name="Goeker M."/>
        </authorList>
    </citation>
    <scope>NUCLEOTIDE SEQUENCE [LARGE SCALE GENOMIC DNA]</scope>
    <source>
        <strain evidence="1 2">DSM 27594</strain>
    </source>
</reference>
<sequence length="108" mass="12515">MLSNPWLPEYDLNSKQAGHVIAAQFLRRLHQYPIQQAKNLGVPHDQLNRLNIEIRKNKLEENVKLAIKDGLLLNKERTIDYLTKLHIVEEGPERVAAKHNLYLALSDE</sequence>
<name>A0ABT9XYG1_9BACI</name>
<comment type="caution">
    <text evidence="1">The sequence shown here is derived from an EMBL/GenBank/DDBJ whole genome shotgun (WGS) entry which is preliminary data.</text>
</comment>
<accession>A0ABT9XYG1</accession>